<comment type="similarity">
    <text evidence="1">Belongs to the prokaryotic molybdopterin-containing oxidoreductase family.</text>
</comment>
<feature type="binding site" evidence="5">
    <location>
        <position position="427"/>
    </location>
    <ligand>
        <name>Mo-bis(molybdopterin guanine dinucleotide)</name>
        <dbReference type="ChEBI" id="CHEBI:60539"/>
    </ligand>
</feature>
<feature type="domain" description="Molybdopterin dinucleotide-binding" evidence="7">
    <location>
        <begin position="624"/>
        <end position="740"/>
    </location>
</feature>
<feature type="domain" description="Molybdopterin oxidoreductase" evidence="6">
    <location>
        <begin position="51"/>
        <end position="511"/>
    </location>
</feature>
<evidence type="ECO:0000256" key="3">
    <source>
        <dbReference type="ARBA" id="ARBA00022723"/>
    </source>
</evidence>
<dbReference type="RefSeq" id="WP_186242815.1">
    <property type="nucleotide sequence ID" value="NZ_OCTY01000002.1"/>
</dbReference>
<reference evidence="9 10" key="1">
    <citation type="submission" date="2017-10" db="EMBL/GenBank/DDBJ databases">
        <authorList>
            <consortium name="Urmite Genomes"/>
        </authorList>
    </citation>
    <scope>NUCLEOTIDE SEQUENCE [LARGE SCALE GENOMIC DNA]</scope>
    <source>
        <strain evidence="9 10">FB-527</strain>
    </source>
</reference>
<feature type="domain" description="Molybdopterin oxidoreductase N-terminal" evidence="8">
    <location>
        <begin position="10"/>
        <end position="47"/>
    </location>
</feature>
<dbReference type="Gene3D" id="3.40.50.740">
    <property type="match status" value="1"/>
</dbReference>
<dbReference type="Proteomes" id="UP000554965">
    <property type="component" value="Unassembled WGS sequence"/>
</dbReference>
<dbReference type="Pfam" id="PF18364">
    <property type="entry name" value="Molybdopterin_N"/>
    <property type="match status" value="1"/>
</dbReference>
<dbReference type="GO" id="GO:0050626">
    <property type="term" value="F:trimethylamine-N-oxide reductase (cytochrome c) activity"/>
    <property type="evidence" value="ECO:0007669"/>
    <property type="project" value="UniProtKB-EC"/>
</dbReference>
<comment type="cofactor">
    <cofactor evidence="5">
        <name>Mo-bis(molybdopterin guanine dinucleotide)</name>
        <dbReference type="ChEBI" id="CHEBI:60539"/>
    </cofactor>
    <text evidence="5">Binds 1 molybdenum-bis(molybdopterin guanine dinucleotide) (Mo-bis-MGD) cofactor per subunit.</text>
</comment>
<evidence type="ECO:0000313" key="9">
    <source>
        <dbReference type="EMBL" id="SOJ54853.1"/>
    </source>
</evidence>
<keyword evidence="2 5" id="KW-0500">Molybdenum</keyword>
<comment type="caution">
    <text evidence="9">The sequence shown here is derived from an EMBL/GenBank/DDBJ whole genome shotgun (WGS) entry which is preliminary data.</text>
</comment>
<dbReference type="InterPro" id="IPR006656">
    <property type="entry name" value="Mopterin_OxRdtase"/>
</dbReference>
<evidence type="ECO:0000256" key="2">
    <source>
        <dbReference type="ARBA" id="ARBA00022505"/>
    </source>
</evidence>
<dbReference type="SUPFAM" id="SSF50692">
    <property type="entry name" value="ADC-like"/>
    <property type="match status" value="1"/>
</dbReference>
<keyword evidence="3 5" id="KW-0479">Metal-binding</keyword>
<dbReference type="EC" id="1.7.2.3" evidence="9"/>
<dbReference type="InterPro" id="IPR006658">
    <property type="entry name" value="BisC"/>
</dbReference>
<feature type="binding site" evidence="5">
    <location>
        <position position="112"/>
    </location>
    <ligand>
        <name>Mo-bis(molybdopterin guanine dinucleotide)</name>
        <dbReference type="ChEBI" id="CHEBI:60539"/>
    </ligand>
</feature>
<dbReference type="CDD" id="cd02793">
    <property type="entry name" value="MopB_CT_DMSOR-BSOR-TMAOR"/>
    <property type="match status" value="1"/>
</dbReference>
<dbReference type="Pfam" id="PF01568">
    <property type="entry name" value="Molydop_binding"/>
    <property type="match status" value="1"/>
</dbReference>
<dbReference type="GO" id="GO:0030151">
    <property type="term" value="F:molybdenum ion binding"/>
    <property type="evidence" value="ECO:0007669"/>
    <property type="project" value="TreeGrafter"/>
</dbReference>
<dbReference type="InterPro" id="IPR050612">
    <property type="entry name" value="Prok_Mopterin_Oxidored"/>
</dbReference>
<sequence length="767" mass="83242">MTQIFTSTPHWGAFTAQVRDGDIAAVSPLPGDTNPSPQLQNLPGAVRHRSRIANPAVRRGWLQNGPGPSSTRGAEEFVEVSWDELIDLLAAELRRVVDHYGNEAIYGSSYGWASAGRFHHAQSQIHRFLNLLGGYTASRHSYSAGASEVIFPHIFGSSLFDALPGSTTWDVIVESTDLLVAFGGLPLKNAAMKPGGATTHEDRDYITRYRARGGRLVSVSPLRDDITAIAGPLGDGCQWIAPVPGTDVAIMLGLAYVLATESLADRGFLDTYCTGYDRFERYLLGRDDGVPKTPEWAAALSGLDADELRVLARRMAAGRTLITTSLSLQRAEHGEQTVWMGATLAAMLGQIGLPGGGFGHCYSANGVGNAPVTCSLPALPQGNNPVSTFIPVAAISELLDRPGEQLPYNGRLLDLPDIKVVYWAGGNPFHHHQNLPRLRRALARVDTIVVHEQFWTAMAKHADIVVPTTTSFERDDFAASKNDPMLTAMPALVPRYANARDDYDTFSALAHRLGFGERFTEGRTVREWLAYIYEKWSAGLDFAVPSFAEFWRAGQLRLPTKTGLTWFSDFRADPLASPLGTPSGRIEIFSETIDGFGLPDCGGHPSWYEPKEWLGGPRAGLYPLHLIANQPRTRLHSQLDHGAASMDSKIHGREPIRINPKDADARELNNGDIVRVFNDRGACLAGVVVDDGLRPQVVQLSTGAWFDPADPSDPDSMCVHGNPNALSNDSGTSSLAHGSTGQHVLVQVEKFTGELPPLRAHEPPPLA</sequence>
<dbReference type="GO" id="GO:0009055">
    <property type="term" value="F:electron transfer activity"/>
    <property type="evidence" value="ECO:0007669"/>
    <property type="project" value="TreeGrafter"/>
</dbReference>
<accession>A0A7Z7ILF7</accession>
<dbReference type="GO" id="GO:0030288">
    <property type="term" value="C:outer membrane-bounded periplasmic space"/>
    <property type="evidence" value="ECO:0007669"/>
    <property type="project" value="TreeGrafter"/>
</dbReference>
<dbReference type="InterPro" id="IPR006657">
    <property type="entry name" value="MoPterin_dinucl-bd_dom"/>
</dbReference>
<feature type="binding site" evidence="5">
    <location>
        <position position="474"/>
    </location>
    <ligand>
        <name>Mo-bis(molybdopterin guanine dinucleotide)</name>
        <dbReference type="ChEBI" id="CHEBI:60539"/>
    </ligand>
</feature>
<dbReference type="Gene3D" id="3.90.55.10">
    <property type="entry name" value="Dimethylsulfoxide Reductase, domain 3"/>
    <property type="match status" value="1"/>
</dbReference>
<dbReference type="InterPro" id="IPR041460">
    <property type="entry name" value="Molybdopterin_N"/>
</dbReference>
<proteinExistence type="inferred from homology"/>
<dbReference type="NCBIfam" id="TIGR00509">
    <property type="entry name" value="bisC_fam"/>
    <property type="match status" value="1"/>
</dbReference>
<feature type="binding site" evidence="5">
    <location>
        <position position="431"/>
    </location>
    <ligand>
        <name>Mo-bis(molybdopterin guanine dinucleotide)</name>
        <dbReference type="ChEBI" id="CHEBI:60539"/>
    </ligand>
</feature>
<organism evidence="9 10">
    <name type="scientific">Mycobacterium simulans</name>
    <dbReference type="NCBI Taxonomy" id="627089"/>
    <lineage>
        <taxon>Bacteria</taxon>
        <taxon>Bacillati</taxon>
        <taxon>Actinomycetota</taxon>
        <taxon>Actinomycetes</taxon>
        <taxon>Mycobacteriales</taxon>
        <taxon>Mycobacteriaceae</taxon>
        <taxon>Mycobacterium</taxon>
    </lineage>
</organism>
<dbReference type="AlphaFoldDB" id="A0A7Z7ILF7"/>
<keyword evidence="10" id="KW-1185">Reference proteome</keyword>
<dbReference type="Pfam" id="PF00384">
    <property type="entry name" value="Molybdopterin"/>
    <property type="match status" value="1"/>
</dbReference>
<keyword evidence="4 9" id="KW-0560">Oxidoreductase</keyword>
<evidence type="ECO:0000256" key="4">
    <source>
        <dbReference type="ARBA" id="ARBA00023002"/>
    </source>
</evidence>
<feature type="binding site" evidence="5">
    <location>
        <position position="724"/>
    </location>
    <ligand>
        <name>Mo-bis(molybdopterin guanine dinucleotide)</name>
        <dbReference type="ChEBI" id="CHEBI:60539"/>
    </ligand>
</feature>
<dbReference type="Gene3D" id="3.40.228.10">
    <property type="entry name" value="Dimethylsulfoxide Reductase, domain 2"/>
    <property type="match status" value="1"/>
</dbReference>
<dbReference type="InterPro" id="IPR009010">
    <property type="entry name" value="Asp_de-COase-like_dom_sf"/>
</dbReference>
<gene>
    <name evidence="9" type="primary">dmsA</name>
    <name evidence="9" type="ORF">MSIMFB_02344</name>
</gene>
<dbReference type="GO" id="GO:0043546">
    <property type="term" value="F:molybdopterin cofactor binding"/>
    <property type="evidence" value="ECO:0007669"/>
    <property type="project" value="InterPro"/>
</dbReference>
<evidence type="ECO:0000313" key="10">
    <source>
        <dbReference type="Proteomes" id="UP000554965"/>
    </source>
</evidence>
<dbReference type="Gene3D" id="2.40.40.20">
    <property type="match status" value="1"/>
</dbReference>
<evidence type="ECO:0000259" key="8">
    <source>
        <dbReference type="Pfam" id="PF18364"/>
    </source>
</evidence>
<evidence type="ECO:0000259" key="7">
    <source>
        <dbReference type="Pfam" id="PF01568"/>
    </source>
</evidence>
<evidence type="ECO:0000256" key="5">
    <source>
        <dbReference type="PIRSR" id="PIRSR606658-1"/>
    </source>
</evidence>
<protein>
    <submittedName>
        <fullName evidence="9">Dimethyl sulfoxide/trimethylamine N-oxide reductase</fullName>
        <ecNumber evidence="9">1.7.2.3</ecNumber>
    </submittedName>
</protein>
<name>A0A7Z7ILF7_9MYCO</name>
<evidence type="ECO:0000256" key="1">
    <source>
        <dbReference type="ARBA" id="ARBA00010312"/>
    </source>
</evidence>
<dbReference type="GO" id="GO:0009061">
    <property type="term" value="P:anaerobic respiration"/>
    <property type="evidence" value="ECO:0007669"/>
    <property type="project" value="TreeGrafter"/>
</dbReference>
<evidence type="ECO:0000259" key="6">
    <source>
        <dbReference type="Pfam" id="PF00384"/>
    </source>
</evidence>
<dbReference type="InterPro" id="IPR041954">
    <property type="entry name" value="CT_DMSOR/BSOR/TMAOR"/>
</dbReference>
<dbReference type="PANTHER" id="PTHR43742">
    <property type="entry name" value="TRIMETHYLAMINE-N-OXIDE REDUCTASE"/>
    <property type="match status" value="1"/>
</dbReference>
<dbReference type="FunFam" id="2.40.40.20:FF:000009">
    <property type="entry name" value="Biotin sulfoxide reductase 2"/>
    <property type="match status" value="1"/>
</dbReference>
<dbReference type="SUPFAM" id="SSF53706">
    <property type="entry name" value="Formate dehydrogenase/DMSO reductase, domains 1-3"/>
    <property type="match status" value="1"/>
</dbReference>
<dbReference type="CDD" id="cd02769">
    <property type="entry name" value="MopB_DMSOR-BSOR-TMAOR"/>
    <property type="match status" value="1"/>
</dbReference>
<dbReference type="PANTHER" id="PTHR43742:SF10">
    <property type="entry name" value="TRIMETHYLAMINE-N-OXIDE REDUCTASE 2"/>
    <property type="match status" value="1"/>
</dbReference>
<dbReference type="EMBL" id="OCTY01000002">
    <property type="protein sequence ID" value="SOJ54853.1"/>
    <property type="molecule type" value="Genomic_DNA"/>
</dbReference>
<feature type="binding site" evidence="5">
    <location>
        <position position="330"/>
    </location>
    <ligand>
        <name>Mo-bis(molybdopterin guanine dinucleotide)</name>
        <dbReference type="ChEBI" id="CHEBI:60539"/>
    </ligand>
</feature>
<feature type="binding site" evidence="5">
    <location>
        <position position="502"/>
    </location>
    <ligand>
        <name>Mo-bis(molybdopterin guanine dinucleotide)</name>
        <dbReference type="ChEBI" id="CHEBI:60539"/>
    </ligand>
</feature>